<name>A0A1H9TFZ0_9PSEU</name>
<dbReference type="EMBL" id="FOFR01000018">
    <property type="protein sequence ID" value="SER96122.1"/>
    <property type="molecule type" value="Genomic_DNA"/>
</dbReference>
<proteinExistence type="predicted"/>
<accession>A0A1H9TFZ0</accession>
<dbReference type="Proteomes" id="UP000199352">
    <property type="component" value="Unassembled WGS sequence"/>
</dbReference>
<evidence type="ECO:0000313" key="1">
    <source>
        <dbReference type="EMBL" id="SER96122.1"/>
    </source>
</evidence>
<reference evidence="2" key="1">
    <citation type="submission" date="2016-10" db="EMBL/GenBank/DDBJ databases">
        <authorList>
            <person name="Varghese N."/>
            <person name="Submissions S."/>
        </authorList>
    </citation>
    <scope>NUCLEOTIDE SEQUENCE [LARGE SCALE GENOMIC DNA]</scope>
    <source>
        <strain evidence="2">CGMCC 4.3525</strain>
    </source>
</reference>
<protein>
    <submittedName>
        <fullName evidence="1">Uncharacterized protein</fullName>
    </submittedName>
</protein>
<dbReference type="RefSeq" id="WP_089957468.1">
    <property type="nucleotide sequence ID" value="NZ_FOFR01000018.1"/>
</dbReference>
<sequence length="107" mass="11328">MTIADAASALVARGFAAGNHLGRFTIEFHDDLDVPAVVDPETNTIWLRKGDPLEDAIFVLYACFDKLTGGTVVQAENGELDVVADVAVGAEGLALPGLPRPQLRIVK</sequence>
<evidence type="ECO:0000313" key="2">
    <source>
        <dbReference type="Proteomes" id="UP000199352"/>
    </source>
</evidence>
<keyword evidence="2" id="KW-1185">Reference proteome</keyword>
<dbReference type="AlphaFoldDB" id="A0A1H9TFZ0"/>
<gene>
    <name evidence="1" type="ORF">SAMN05216188_118100</name>
</gene>
<organism evidence="1 2">
    <name type="scientific">Lentzea xinjiangensis</name>
    <dbReference type="NCBI Taxonomy" id="402600"/>
    <lineage>
        <taxon>Bacteria</taxon>
        <taxon>Bacillati</taxon>
        <taxon>Actinomycetota</taxon>
        <taxon>Actinomycetes</taxon>
        <taxon>Pseudonocardiales</taxon>
        <taxon>Pseudonocardiaceae</taxon>
        <taxon>Lentzea</taxon>
    </lineage>
</organism>